<gene>
    <name evidence="2" type="ORF">HMPREF0819_0277</name>
</gene>
<sequence length="167" mass="18422">MEIDRMPRNFKEAMVFTCLMCGMMVFGMSMWNLFVAGAFSWKHVFLGFIPGFIVAFILDTLIVGPIAKKIAFGILPSSLKHQLVKILTISGCMVLGMVTCMSFYGMVFSHGLSAISLPLYGRTWITNFVVALPYNFLIVGPIARFFLGEIQKQGLLAPAPAPAEVTE</sequence>
<dbReference type="Pfam" id="PF11391">
    <property type="entry name" value="DUF2798"/>
    <property type="match status" value="2"/>
</dbReference>
<dbReference type="EMBL" id="AEVB01000006">
    <property type="protein sequence ID" value="EFW89669.1"/>
    <property type="molecule type" value="Genomic_DNA"/>
</dbReference>
<feature type="transmembrane region" description="Helical" evidence="1">
    <location>
        <begin position="83"/>
        <end position="104"/>
    </location>
</feature>
<feature type="transmembrane region" description="Helical" evidence="1">
    <location>
        <begin position="12"/>
        <end position="31"/>
    </location>
</feature>
<organism evidence="2 3">
    <name type="scientific">Streptococcus equinus ATCC 9812</name>
    <dbReference type="NCBI Taxonomy" id="525379"/>
    <lineage>
        <taxon>Bacteria</taxon>
        <taxon>Bacillati</taxon>
        <taxon>Bacillota</taxon>
        <taxon>Bacilli</taxon>
        <taxon>Lactobacillales</taxon>
        <taxon>Streptococcaceae</taxon>
        <taxon>Streptococcus</taxon>
    </lineage>
</organism>
<evidence type="ECO:0000256" key="1">
    <source>
        <dbReference type="SAM" id="Phobius"/>
    </source>
</evidence>
<feature type="transmembrane region" description="Helical" evidence="1">
    <location>
        <begin position="43"/>
        <end position="62"/>
    </location>
</feature>
<proteinExistence type="predicted"/>
<reference evidence="2 3" key="1">
    <citation type="submission" date="2010-12" db="EMBL/GenBank/DDBJ databases">
        <authorList>
            <person name="Muzny D."/>
            <person name="Qin X."/>
            <person name="Deng J."/>
            <person name="Jiang H."/>
            <person name="Liu Y."/>
            <person name="Qu J."/>
            <person name="Song X.-Z."/>
            <person name="Zhang L."/>
            <person name="Thornton R."/>
            <person name="Coyle M."/>
            <person name="Francisco L."/>
            <person name="Jackson L."/>
            <person name="Javaid M."/>
            <person name="Korchina V."/>
            <person name="Kovar C."/>
            <person name="Mata R."/>
            <person name="Mathew T."/>
            <person name="Ngo R."/>
            <person name="Nguyen L."/>
            <person name="Nguyen N."/>
            <person name="Okwuonu G."/>
            <person name="Ongeri F."/>
            <person name="Pham C."/>
            <person name="Simmons D."/>
            <person name="Wilczek-Boney K."/>
            <person name="Hale W."/>
            <person name="Jakkamsetti A."/>
            <person name="Pham P."/>
            <person name="Ruth R."/>
            <person name="San Lucas F."/>
            <person name="Warren J."/>
            <person name="Zhang J."/>
            <person name="Zhao Z."/>
            <person name="Zhou C."/>
            <person name="Zhu D."/>
            <person name="Lee S."/>
            <person name="Bess C."/>
            <person name="Blankenburg K."/>
            <person name="Forbes L."/>
            <person name="Fu Q."/>
            <person name="Gubbala S."/>
            <person name="Hirani K."/>
            <person name="Jayaseelan J.C."/>
            <person name="Lara F."/>
            <person name="Munidasa M."/>
            <person name="Palculict T."/>
            <person name="Patil S."/>
            <person name="Pu L.-L."/>
            <person name="Saada N."/>
            <person name="Tang L."/>
            <person name="Weissenberger G."/>
            <person name="Zhu Y."/>
            <person name="Hemphill L."/>
            <person name="Shang Y."/>
            <person name="Youmans B."/>
            <person name="Ayvaz T."/>
            <person name="Ross M."/>
            <person name="Santibanez J."/>
            <person name="Aqrawi P."/>
            <person name="Gross S."/>
            <person name="Joshi V."/>
            <person name="Fowler G."/>
            <person name="Nazareth L."/>
            <person name="Reid J."/>
            <person name="Worley K."/>
            <person name="Petrosino J."/>
            <person name="Highlander S."/>
            <person name="Gibbs R."/>
        </authorList>
    </citation>
    <scope>NUCLEOTIDE SEQUENCE [LARGE SCALE GENOMIC DNA]</scope>
    <source>
        <strain evidence="2 3">ATCC 9812</strain>
    </source>
</reference>
<evidence type="ECO:0008006" key="4">
    <source>
        <dbReference type="Google" id="ProtNLM"/>
    </source>
</evidence>
<keyword evidence="1" id="KW-0812">Transmembrane</keyword>
<keyword evidence="1" id="KW-1133">Transmembrane helix</keyword>
<dbReference type="eggNOG" id="ENOG5030IPH">
    <property type="taxonomic scope" value="Bacteria"/>
</dbReference>
<keyword evidence="1" id="KW-0472">Membrane</keyword>
<feature type="transmembrane region" description="Helical" evidence="1">
    <location>
        <begin position="124"/>
        <end position="147"/>
    </location>
</feature>
<accession>E8JMQ4</accession>
<dbReference type="Proteomes" id="UP000005699">
    <property type="component" value="Unassembled WGS sequence"/>
</dbReference>
<comment type="caution">
    <text evidence="2">The sequence shown here is derived from an EMBL/GenBank/DDBJ whole genome shotgun (WGS) entry which is preliminary data.</text>
</comment>
<evidence type="ECO:0000313" key="3">
    <source>
        <dbReference type="Proteomes" id="UP000005699"/>
    </source>
</evidence>
<dbReference type="HOGENOM" id="CLU_113291_0_0_9"/>
<protein>
    <recommendedName>
        <fullName evidence="4">DUF2798 domain-containing protein</fullName>
    </recommendedName>
</protein>
<dbReference type="AlphaFoldDB" id="E8JMQ4"/>
<dbReference type="InterPro" id="IPR021529">
    <property type="entry name" value="DUF2798"/>
</dbReference>
<evidence type="ECO:0000313" key="2">
    <source>
        <dbReference type="EMBL" id="EFW89669.1"/>
    </source>
</evidence>
<name>E8JMQ4_STREI</name>